<dbReference type="EMBL" id="JACIJI010000013">
    <property type="protein sequence ID" value="MBB5720332.1"/>
    <property type="molecule type" value="Genomic_DNA"/>
</dbReference>
<evidence type="ECO:0000313" key="1">
    <source>
        <dbReference type="EMBL" id="MBB5720332.1"/>
    </source>
</evidence>
<dbReference type="RefSeq" id="WP_184006069.1">
    <property type="nucleotide sequence ID" value="NZ_BAABIF010000009.1"/>
</dbReference>
<gene>
    <name evidence="1" type="ORF">FHR23_003297</name>
</gene>
<dbReference type="Proteomes" id="UP000554342">
    <property type="component" value="Unassembled WGS sequence"/>
</dbReference>
<dbReference type="AlphaFoldDB" id="A0A840Z3X9"/>
<comment type="caution">
    <text evidence="1">The sequence shown here is derived from an EMBL/GenBank/DDBJ whole genome shotgun (WGS) entry which is preliminary data.</text>
</comment>
<keyword evidence="2" id="KW-1185">Reference proteome</keyword>
<organism evidence="1 2">
    <name type="scientific">Stakelama sediminis</name>
    <dbReference type="NCBI Taxonomy" id="463200"/>
    <lineage>
        <taxon>Bacteria</taxon>
        <taxon>Pseudomonadati</taxon>
        <taxon>Pseudomonadota</taxon>
        <taxon>Alphaproteobacteria</taxon>
        <taxon>Sphingomonadales</taxon>
        <taxon>Sphingomonadaceae</taxon>
        <taxon>Stakelama</taxon>
    </lineage>
</organism>
<sequence length="203" mass="22906">MRASLPFLTILFTAVATAGAAQVALLLKDRWQHGREGRFSALHLSLFFEQYAADYSELLSEIQAYNSSGGHAGTDHSGLLPLPKFPEEIEWQRVGIRFTEEAYAFRVARNSAQSMIDYLRWEEPPDGGGFELLLEAAKLRLRALDLAQRIRKDTKLSPAEVPNAEYTVERHLKECRDNFRGIEERRNADRRASLDALNTAAAN</sequence>
<reference evidence="1 2" key="1">
    <citation type="submission" date="2020-08" db="EMBL/GenBank/DDBJ databases">
        <title>Genomic Encyclopedia of Type Strains, Phase IV (KMG-IV): sequencing the most valuable type-strain genomes for metagenomic binning, comparative biology and taxonomic classification.</title>
        <authorList>
            <person name="Goeker M."/>
        </authorList>
    </citation>
    <scope>NUCLEOTIDE SEQUENCE [LARGE SCALE GENOMIC DNA]</scope>
    <source>
        <strain evidence="1 2">DSM 27203</strain>
    </source>
</reference>
<proteinExistence type="predicted"/>
<accession>A0A840Z3X9</accession>
<evidence type="ECO:0000313" key="2">
    <source>
        <dbReference type="Proteomes" id="UP000554342"/>
    </source>
</evidence>
<protein>
    <submittedName>
        <fullName evidence="1">Uncharacterized protein</fullName>
    </submittedName>
</protein>
<name>A0A840Z3X9_9SPHN</name>